<comment type="similarity">
    <text evidence="1">Belongs to the RelE toxin family.</text>
</comment>
<reference evidence="3" key="1">
    <citation type="submission" date="2020-04" db="EMBL/GenBank/DDBJ databases">
        <authorList>
            <person name="Sombolestani A."/>
        </authorList>
    </citation>
    <scope>NUCLEOTIDE SEQUENCE</scope>
    <source>
        <strain evidence="3">R71697</strain>
    </source>
</reference>
<dbReference type="PANTHER" id="PTHR35601:SF1">
    <property type="entry name" value="TOXIN RELE"/>
    <property type="match status" value="1"/>
</dbReference>
<keyword evidence="2" id="KW-1277">Toxin-antitoxin system</keyword>
<evidence type="ECO:0000256" key="1">
    <source>
        <dbReference type="ARBA" id="ARBA00006226"/>
    </source>
</evidence>
<organism evidence="3 4">
    <name type="scientific">Gluconobacter japonicus</name>
    <dbReference type="NCBI Taxonomy" id="376620"/>
    <lineage>
        <taxon>Bacteria</taxon>
        <taxon>Pseudomonadati</taxon>
        <taxon>Pseudomonadota</taxon>
        <taxon>Alphaproteobacteria</taxon>
        <taxon>Acetobacterales</taxon>
        <taxon>Acetobacteraceae</taxon>
        <taxon>Gluconobacter</taxon>
    </lineage>
</organism>
<dbReference type="AlphaFoldDB" id="A0A9Q2FNJ6"/>
<accession>A0A9Q2FNJ6</accession>
<dbReference type="Gene3D" id="3.30.2310.20">
    <property type="entry name" value="RelE-like"/>
    <property type="match status" value="1"/>
</dbReference>
<dbReference type="InterPro" id="IPR007712">
    <property type="entry name" value="RelE/ParE_toxin"/>
</dbReference>
<dbReference type="Pfam" id="PF05016">
    <property type="entry name" value="ParE_toxin"/>
    <property type="match status" value="1"/>
</dbReference>
<gene>
    <name evidence="3" type="ORF">HKD32_13280</name>
</gene>
<proteinExistence type="inferred from homology"/>
<sequence length="95" mass="11037">MTIYSLDIPDVVRDELYALDYSVAERFVKKLRKILHNPHVPKNKLRGLPNCYKIKLRDDGIRGVYQVHDQEITVLLIAVGKRDKSAVYETAKDRL</sequence>
<dbReference type="RefSeq" id="WP_273498699.1">
    <property type="nucleotide sequence ID" value="NZ_JABCQN010000008.1"/>
</dbReference>
<protein>
    <submittedName>
        <fullName evidence="3">Type II toxin-antitoxin system RelE/ParE family toxin</fullName>
    </submittedName>
</protein>
<evidence type="ECO:0000256" key="2">
    <source>
        <dbReference type="ARBA" id="ARBA00022649"/>
    </source>
</evidence>
<dbReference type="InterPro" id="IPR035093">
    <property type="entry name" value="RelE/ParE_toxin_dom_sf"/>
</dbReference>
<evidence type="ECO:0000313" key="4">
    <source>
        <dbReference type="Proteomes" id="UP000661006"/>
    </source>
</evidence>
<dbReference type="SUPFAM" id="SSF143011">
    <property type="entry name" value="RelE-like"/>
    <property type="match status" value="1"/>
</dbReference>
<dbReference type="Proteomes" id="UP000661006">
    <property type="component" value="Unassembled WGS sequence"/>
</dbReference>
<dbReference type="GeneID" id="81475671"/>
<name>A0A9Q2FNJ6_GLUJA</name>
<dbReference type="EMBL" id="JABCQN010000008">
    <property type="protein sequence ID" value="MBF0871810.1"/>
    <property type="molecule type" value="Genomic_DNA"/>
</dbReference>
<reference evidence="3" key="2">
    <citation type="submission" date="2020-11" db="EMBL/GenBank/DDBJ databases">
        <title>Description of novel Gluconobacter species.</title>
        <authorList>
            <person name="Cleenwerck I."/>
            <person name="Cnockaert M."/>
            <person name="Borremans W."/>
            <person name="Wieme A.D."/>
            <person name="De Vuyst L."/>
            <person name="Vandamme P."/>
        </authorList>
    </citation>
    <scope>NUCLEOTIDE SEQUENCE</scope>
    <source>
        <strain evidence="3">R71697</strain>
    </source>
</reference>
<comment type="caution">
    <text evidence="3">The sequence shown here is derived from an EMBL/GenBank/DDBJ whole genome shotgun (WGS) entry which is preliminary data.</text>
</comment>
<dbReference type="PANTHER" id="PTHR35601">
    <property type="entry name" value="TOXIN RELE"/>
    <property type="match status" value="1"/>
</dbReference>
<evidence type="ECO:0000313" key="3">
    <source>
        <dbReference type="EMBL" id="MBF0871810.1"/>
    </source>
</evidence>